<evidence type="ECO:0000313" key="1">
    <source>
        <dbReference type="EMBL" id="KAF2017530.1"/>
    </source>
</evidence>
<gene>
    <name evidence="1" type="ORF">BU24DRAFT_152175</name>
</gene>
<evidence type="ECO:0000313" key="2">
    <source>
        <dbReference type="Proteomes" id="UP000799778"/>
    </source>
</evidence>
<dbReference type="RefSeq" id="XP_033385869.1">
    <property type="nucleotide sequence ID" value="XM_033521277.1"/>
</dbReference>
<sequence>MIGLRSSPPVVTPAPACSIMSRGTPCGRLSRGSSPALESFSPASLLFVHSSFLSSLVVRRGGNDRTSYFFHCAKIYQKIRVTHLVLALSRHCVSSRPYHGHRGPTTSQANHTFQSYLGGGKNCGERRLRLHLRIRVAFWKQNTLPVSLQPSVCALLTYLRTTILYCQHVRAP</sequence>
<protein>
    <submittedName>
        <fullName evidence="1">Uncharacterized protein</fullName>
    </submittedName>
</protein>
<proteinExistence type="predicted"/>
<organism evidence="1 2">
    <name type="scientific">Aaosphaeria arxii CBS 175.79</name>
    <dbReference type="NCBI Taxonomy" id="1450172"/>
    <lineage>
        <taxon>Eukaryota</taxon>
        <taxon>Fungi</taxon>
        <taxon>Dikarya</taxon>
        <taxon>Ascomycota</taxon>
        <taxon>Pezizomycotina</taxon>
        <taxon>Dothideomycetes</taxon>
        <taxon>Pleosporomycetidae</taxon>
        <taxon>Pleosporales</taxon>
        <taxon>Pleosporales incertae sedis</taxon>
        <taxon>Aaosphaeria</taxon>
    </lineage>
</organism>
<dbReference type="EMBL" id="ML978068">
    <property type="protein sequence ID" value="KAF2017530.1"/>
    <property type="molecule type" value="Genomic_DNA"/>
</dbReference>
<keyword evidence="2" id="KW-1185">Reference proteome</keyword>
<dbReference type="GeneID" id="54278674"/>
<reference evidence="1" key="1">
    <citation type="journal article" date="2020" name="Stud. Mycol.">
        <title>101 Dothideomycetes genomes: a test case for predicting lifestyles and emergence of pathogens.</title>
        <authorList>
            <person name="Haridas S."/>
            <person name="Albert R."/>
            <person name="Binder M."/>
            <person name="Bloem J."/>
            <person name="Labutti K."/>
            <person name="Salamov A."/>
            <person name="Andreopoulos B."/>
            <person name="Baker S."/>
            <person name="Barry K."/>
            <person name="Bills G."/>
            <person name="Bluhm B."/>
            <person name="Cannon C."/>
            <person name="Castanera R."/>
            <person name="Culley D."/>
            <person name="Daum C."/>
            <person name="Ezra D."/>
            <person name="Gonzalez J."/>
            <person name="Henrissat B."/>
            <person name="Kuo A."/>
            <person name="Liang C."/>
            <person name="Lipzen A."/>
            <person name="Lutzoni F."/>
            <person name="Magnuson J."/>
            <person name="Mondo S."/>
            <person name="Nolan M."/>
            <person name="Ohm R."/>
            <person name="Pangilinan J."/>
            <person name="Park H.-J."/>
            <person name="Ramirez L."/>
            <person name="Alfaro M."/>
            <person name="Sun H."/>
            <person name="Tritt A."/>
            <person name="Yoshinaga Y."/>
            <person name="Zwiers L.-H."/>
            <person name="Turgeon B."/>
            <person name="Goodwin S."/>
            <person name="Spatafora J."/>
            <person name="Crous P."/>
            <person name="Grigoriev I."/>
        </authorList>
    </citation>
    <scope>NUCLEOTIDE SEQUENCE</scope>
    <source>
        <strain evidence="1">CBS 175.79</strain>
    </source>
</reference>
<dbReference type="AlphaFoldDB" id="A0A6A5XY08"/>
<accession>A0A6A5XY08</accession>
<dbReference type="Proteomes" id="UP000799778">
    <property type="component" value="Unassembled WGS sequence"/>
</dbReference>
<name>A0A6A5XY08_9PLEO</name>